<dbReference type="InterPro" id="IPR001544">
    <property type="entry name" value="Aminotrans_IV"/>
</dbReference>
<keyword evidence="3" id="KW-1185">Reference proteome</keyword>
<dbReference type="OrthoDB" id="59470at2759"/>
<keyword evidence="2" id="KW-0808">Transferase</keyword>
<dbReference type="InterPro" id="IPR043132">
    <property type="entry name" value="BCAT-like_C"/>
</dbReference>
<protein>
    <submittedName>
        <fullName evidence="2">Aminotransferase class IV</fullName>
    </submittedName>
</protein>
<dbReference type="Proteomes" id="UP000265618">
    <property type="component" value="Unassembled WGS sequence"/>
</dbReference>
<evidence type="ECO:0000313" key="2">
    <source>
        <dbReference type="EMBL" id="GIQ83168.1"/>
    </source>
</evidence>
<proteinExistence type="predicted"/>
<evidence type="ECO:0000313" key="3">
    <source>
        <dbReference type="Proteomes" id="UP000265618"/>
    </source>
</evidence>
<feature type="region of interest" description="Disordered" evidence="1">
    <location>
        <begin position="1"/>
        <end position="39"/>
    </location>
</feature>
<organism evidence="2 3">
    <name type="scientific">Kipferlia bialata</name>
    <dbReference type="NCBI Taxonomy" id="797122"/>
    <lineage>
        <taxon>Eukaryota</taxon>
        <taxon>Metamonada</taxon>
        <taxon>Carpediemonas-like organisms</taxon>
        <taxon>Kipferlia</taxon>
    </lineage>
</organism>
<comment type="caution">
    <text evidence="2">The sequence shown here is derived from an EMBL/GenBank/DDBJ whole genome shotgun (WGS) entry which is preliminary data.</text>
</comment>
<dbReference type="InterPro" id="IPR036038">
    <property type="entry name" value="Aminotransferase-like"/>
</dbReference>
<dbReference type="Pfam" id="PF01063">
    <property type="entry name" value="Aminotran_4"/>
    <property type="match status" value="1"/>
</dbReference>
<reference evidence="2 3" key="1">
    <citation type="journal article" date="2018" name="PLoS ONE">
        <title>The draft genome of Kipferlia bialata reveals reductive genome evolution in fornicate parasites.</title>
        <authorList>
            <person name="Tanifuji G."/>
            <person name="Takabayashi S."/>
            <person name="Kume K."/>
            <person name="Takagi M."/>
            <person name="Nakayama T."/>
            <person name="Kamikawa R."/>
            <person name="Inagaki Y."/>
            <person name="Hashimoto T."/>
        </authorList>
    </citation>
    <scope>NUCLEOTIDE SEQUENCE [LARGE SCALE GENOMIC DNA]</scope>
    <source>
        <strain evidence="2">NY0173</strain>
    </source>
</reference>
<dbReference type="SUPFAM" id="SSF56752">
    <property type="entry name" value="D-aminoacid aminotransferase-like PLP-dependent enzymes"/>
    <property type="match status" value="1"/>
</dbReference>
<name>A0A9K3CVQ1_9EUKA</name>
<dbReference type="AlphaFoldDB" id="A0A9K3CVQ1"/>
<dbReference type="PANTHER" id="PTHR47703">
    <property type="entry name" value="D-AMINOACID AMINOTRANSFERASE-LIKE PLP-DEPENDENT ENZYMES SUPERFAMILY PROTEIN"/>
    <property type="match status" value="1"/>
</dbReference>
<dbReference type="GO" id="GO:0008483">
    <property type="term" value="F:transaminase activity"/>
    <property type="evidence" value="ECO:0007669"/>
    <property type="project" value="UniProtKB-KW"/>
</dbReference>
<dbReference type="Gene3D" id="3.20.10.10">
    <property type="entry name" value="D-amino Acid Aminotransferase, subunit A, domain 2"/>
    <property type="match status" value="1"/>
</dbReference>
<accession>A0A9K3CVQ1</accession>
<gene>
    <name evidence="2" type="ORF">KIPB_004443</name>
</gene>
<feature type="compositionally biased region" description="Polar residues" evidence="1">
    <location>
        <begin position="17"/>
        <end position="31"/>
    </location>
</feature>
<evidence type="ECO:0000256" key="1">
    <source>
        <dbReference type="SAM" id="MobiDB-lite"/>
    </source>
</evidence>
<keyword evidence="2" id="KW-0032">Aminotransferase</keyword>
<dbReference type="EMBL" id="BDIP01000951">
    <property type="protein sequence ID" value="GIQ83168.1"/>
    <property type="molecule type" value="Genomic_DNA"/>
</dbReference>
<sequence length="366" mass="40069">MPGCQSSPEPCLHSPDPDTQVSRSVCHTPSATLPPKGMALPGDRVTRVCSNRPGCVQPLSEKGTQWFARHPRGMYTCLRTMGPRRLLMLDMHIDRLLTGLDQMTSAEWIQDHGIQTPHARIKAVLHERGFDRADTLTKAVVQRYQECLSVLHPLDTDDLRVSVLVTSASVDCDMLMVVEYLPPRPPPPYHMQLCPGHRQCPEVKDTHWIRERQKYETLVSPPVNEVCLYDTVDGAISEGLSSNFFAIYPGKEIRTSPAVLIGTMRRLVLEVAPSLGYKVVPSAPLVHEASDWEGCFVTSTSRRIVPVSLVHMPPYAIPQTGAGASDGCTDTAAGTGGCDLSLDTSQAEALDTALARVLLSRCAPVD</sequence>
<dbReference type="PANTHER" id="PTHR47703:SF2">
    <property type="entry name" value="D-AMINOACID AMINOTRANSFERASE-LIKE PLP-DEPENDENT ENZYMES SUPERFAMILY PROTEIN"/>
    <property type="match status" value="1"/>
</dbReference>